<feature type="repeat" description="TPR" evidence="5">
    <location>
        <begin position="236"/>
        <end position="269"/>
    </location>
</feature>
<dbReference type="PROSITE" id="PS50005">
    <property type="entry name" value="TPR"/>
    <property type="match status" value="2"/>
</dbReference>
<evidence type="ECO:0000256" key="2">
    <source>
        <dbReference type="ARBA" id="ARBA00022803"/>
    </source>
</evidence>
<feature type="compositionally biased region" description="Basic and acidic residues" evidence="6">
    <location>
        <begin position="353"/>
        <end position="368"/>
    </location>
</feature>
<evidence type="ECO:0000256" key="5">
    <source>
        <dbReference type="PROSITE-ProRule" id="PRU00339"/>
    </source>
</evidence>
<sequence length="503" mass="56664">MSVDIQLQIKRNAEEQKEMFRDLNSWVEEMEAKDKALKQTTPTELSHLPPIRQKSNDGSKAKQPTIQDVTNTTSPQEKPAKRIVPRSRQEWDKLDIEALEKEIDNEEAKNDSIRQRIEAQQRNAKIQAQKPQSQTQPKQQQKTQSKPLGKNGSFVEELSPEEEAEYSANDAKEKGNNAFRSGKYQQALDFYSRGLSFQPSNSILLCNKAAALNKLNRNQEAEQACTKALSIDPAYVKCWVRRANVRKCLGKFSQAMDDLKKALTLEPGNASIRKDIEETQKAIDDTLGGVPLTITETKKLPIGEVESSPAKPAPKIELVAQPTSAQTPAAPNTETAAKPTRKLQIEEVEEGETEKKEEPKQTPKKAEEAPKLVFTPSLPSAPIENWVDFDRHFRQLKSFPSLLSEMMFAVPLESFRAIFASSLEYEHVKAFVTMMGTADSQFAQPENVSHAIQFWKTLSSLPGWNIAHMCLTKQEKGELHALYDKLLSLDPQAEQLKKPFKIK</sequence>
<dbReference type="EMBL" id="JARBJD010000095">
    <property type="protein sequence ID" value="KAK2953103.1"/>
    <property type="molecule type" value="Genomic_DNA"/>
</dbReference>
<dbReference type="PANTHER" id="PTHR46423:SF1">
    <property type="entry name" value="RNA POLYMERASE II-ASSOCIATED PROTEIN 3"/>
    <property type="match status" value="1"/>
</dbReference>
<evidence type="ECO:0000313" key="8">
    <source>
        <dbReference type="EMBL" id="KAK2953103.1"/>
    </source>
</evidence>
<dbReference type="PANTHER" id="PTHR46423">
    <property type="entry name" value="RNA POLYMERASE II-ASSOCIATED PROTEIN 3"/>
    <property type="match status" value="1"/>
</dbReference>
<feature type="domain" description="RNA-polymerase II-associated protein 3-like C-terminal" evidence="7">
    <location>
        <begin position="384"/>
        <end position="476"/>
    </location>
</feature>
<dbReference type="InterPro" id="IPR025986">
    <property type="entry name" value="RPAP3-like_C"/>
</dbReference>
<evidence type="ECO:0000313" key="9">
    <source>
        <dbReference type="Proteomes" id="UP001281761"/>
    </source>
</evidence>
<feature type="region of interest" description="Disordered" evidence="6">
    <location>
        <begin position="321"/>
        <end position="368"/>
    </location>
</feature>
<evidence type="ECO:0000259" key="7">
    <source>
        <dbReference type="Pfam" id="PF13877"/>
    </source>
</evidence>
<keyword evidence="9" id="KW-1185">Reference proteome</keyword>
<protein>
    <recommendedName>
        <fullName evidence="4">RNA polymerase II-associated protein 3</fullName>
    </recommendedName>
</protein>
<accession>A0ABQ9XP34</accession>
<keyword evidence="2 5" id="KW-0802">TPR repeat</keyword>
<gene>
    <name evidence="8" type="ORF">BLNAU_11888</name>
</gene>
<feature type="region of interest" description="Disordered" evidence="6">
    <location>
        <begin position="34"/>
        <end position="89"/>
    </location>
</feature>
<feature type="region of interest" description="Disordered" evidence="6">
    <location>
        <begin position="120"/>
        <end position="178"/>
    </location>
</feature>
<evidence type="ECO:0000256" key="1">
    <source>
        <dbReference type="ARBA" id="ARBA00022737"/>
    </source>
</evidence>
<dbReference type="Gene3D" id="1.25.40.10">
    <property type="entry name" value="Tetratricopeptide repeat domain"/>
    <property type="match status" value="1"/>
</dbReference>
<evidence type="ECO:0000256" key="4">
    <source>
        <dbReference type="ARBA" id="ARBA00040133"/>
    </source>
</evidence>
<feature type="compositionally biased region" description="Polar residues" evidence="6">
    <location>
        <begin position="61"/>
        <end position="76"/>
    </location>
</feature>
<comment type="similarity">
    <text evidence="3">Belongs to the RPAP3 family.</text>
</comment>
<organism evidence="8 9">
    <name type="scientific">Blattamonas nauphoetae</name>
    <dbReference type="NCBI Taxonomy" id="2049346"/>
    <lineage>
        <taxon>Eukaryota</taxon>
        <taxon>Metamonada</taxon>
        <taxon>Preaxostyla</taxon>
        <taxon>Oxymonadida</taxon>
        <taxon>Blattamonas</taxon>
    </lineage>
</organism>
<dbReference type="Pfam" id="PF13877">
    <property type="entry name" value="RPAP3_C"/>
    <property type="match status" value="1"/>
</dbReference>
<dbReference type="SMART" id="SM00028">
    <property type="entry name" value="TPR"/>
    <property type="match status" value="3"/>
</dbReference>
<dbReference type="InterPro" id="IPR051966">
    <property type="entry name" value="RPAP3"/>
</dbReference>
<dbReference type="Pfam" id="PF13181">
    <property type="entry name" value="TPR_8"/>
    <property type="match status" value="2"/>
</dbReference>
<reference evidence="8 9" key="1">
    <citation type="journal article" date="2022" name="bioRxiv">
        <title>Genomics of Preaxostyla Flagellates Illuminates Evolutionary Transitions and the Path Towards Mitochondrial Loss.</title>
        <authorList>
            <person name="Novak L.V.F."/>
            <person name="Treitli S.C."/>
            <person name="Pyrih J."/>
            <person name="Halakuc P."/>
            <person name="Pipaliya S.V."/>
            <person name="Vacek V."/>
            <person name="Brzon O."/>
            <person name="Soukal P."/>
            <person name="Eme L."/>
            <person name="Dacks J.B."/>
            <person name="Karnkowska A."/>
            <person name="Elias M."/>
            <person name="Hampl V."/>
        </authorList>
    </citation>
    <scope>NUCLEOTIDE SEQUENCE [LARGE SCALE GENOMIC DNA]</scope>
    <source>
        <strain evidence="8">NAU3</strain>
        <tissue evidence="8">Gut</tissue>
    </source>
</reference>
<comment type="caution">
    <text evidence="8">The sequence shown here is derived from an EMBL/GenBank/DDBJ whole genome shotgun (WGS) entry which is preliminary data.</text>
</comment>
<feature type="compositionally biased region" description="Low complexity" evidence="6">
    <location>
        <begin position="321"/>
        <end position="331"/>
    </location>
</feature>
<dbReference type="SUPFAM" id="SSF48452">
    <property type="entry name" value="TPR-like"/>
    <property type="match status" value="1"/>
</dbReference>
<keyword evidence="1" id="KW-0677">Repeat</keyword>
<name>A0ABQ9XP34_9EUKA</name>
<feature type="repeat" description="TPR" evidence="5">
    <location>
        <begin position="168"/>
        <end position="201"/>
    </location>
</feature>
<feature type="compositionally biased region" description="Low complexity" evidence="6">
    <location>
        <begin position="129"/>
        <end position="147"/>
    </location>
</feature>
<dbReference type="Proteomes" id="UP001281761">
    <property type="component" value="Unassembled WGS sequence"/>
</dbReference>
<dbReference type="InterPro" id="IPR019734">
    <property type="entry name" value="TPR_rpt"/>
</dbReference>
<proteinExistence type="inferred from homology"/>
<evidence type="ECO:0000256" key="3">
    <source>
        <dbReference type="ARBA" id="ARBA00038275"/>
    </source>
</evidence>
<evidence type="ECO:0000256" key="6">
    <source>
        <dbReference type="SAM" id="MobiDB-lite"/>
    </source>
</evidence>
<dbReference type="InterPro" id="IPR011990">
    <property type="entry name" value="TPR-like_helical_dom_sf"/>
</dbReference>